<dbReference type="InterPro" id="IPR011989">
    <property type="entry name" value="ARM-like"/>
</dbReference>
<evidence type="ECO:0000256" key="2">
    <source>
        <dbReference type="ARBA" id="ARBA00004496"/>
    </source>
</evidence>
<dbReference type="GO" id="GO:0034399">
    <property type="term" value="C:nuclear periphery"/>
    <property type="evidence" value="ECO:0007669"/>
    <property type="project" value="EnsemblFungi"/>
</dbReference>
<dbReference type="PANTHER" id="PTHR10997:SF8">
    <property type="entry name" value="EXPORTIN-2"/>
    <property type="match status" value="1"/>
</dbReference>
<dbReference type="OrthoDB" id="3268246at2759"/>
<dbReference type="GO" id="GO:0032991">
    <property type="term" value="C:protein-containing complex"/>
    <property type="evidence" value="ECO:0007669"/>
    <property type="project" value="EnsemblFungi"/>
</dbReference>
<gene>
    <name evidence="9" type="ORF">AAL_03839</name>
</gene>
<keyword evidence="10" id="KW-1185">Reference proteome</keyword>
<evidence type="ECO:0000256" key="4">
    <source>
        <dbReference type="ARBA" id="ARBA00022448"/>
    </source>
</evidence>
<organism evidence="9 10">
    <name type="scientific">Moelleriella libera RCEF 2490</name>
    <dbReference type="NCBI Taxonomy" id="1081109"/>
    <lineage>
        <taxon>Eukaryota</taxon>
        <taxon>Fungi</taxon>
        <taxon>Dikarya</taxon>
        <taxon>Ascomycota</taxon>
        <taxon>Pezizomycotina</taxon>
        <taxon>Sordariomycetes</taxon>
        <taxon>Hypocreomycetidae</taxon>
        <taxon>Hypocreales</taxon>
        <taxon>Clavicipitaceae</taxon>
        <taxon>Moelleriella</taxon>
    </lineage>
</organism>
<keyword evidence="4" id="KW-0813">Transport</keyword>
<dbReference type="EMBL" id="AZGY01000007">
    <property type="protein sequence ID" value="KZZ96610.1"/>
    <property type="molecule type" value="Genomic_DNA"/>
</dbReference>
<dbReference type="Proteomes" id="UP000078544">
    <property type="component" value="Unassembled WGS sequence"/>
</dbReference>
<dbReference type="PROSITE" id="PS50166">
    <property type="entry name" value="IMPORTIN_B_NT"/>
    <property type="match status" value="1"/>
</dbReference>
<evidence type="ECO:0000259" key="8">
    <source>
        <dbReference type="PROSITE" id="PS50166"/>
    </source>
</evidence>
<comment type="subcellular location">
    <subcellularLocation>
        <location evidence="2">Cytoplasm</location>
    </subcellularLocation>
    <subcellularLocation>
        <location evidence="1">Nucleus</location>
    </subcellularLocation>
</comment>
<evidence type="ECO:0000256" key="6">
    <source>
        <dbReference type="ARBA" id="ARBA00022927"/>
    </source>
</evidence>
<name>A0A166PGL5_9HYPO</name>
<reference evidence="9 10" key="1">
    <citation type="journal article" date="2016" name="Genome Biol. Evol.">
        <title>Divergent and convergent evolution of fungal pathogenicity.</title>
        <authorList>
            <person name="Shang Y."/>
            <person name="Xiao G."/>
            <person name="Zheng P."/>
            <person name="Cen K."/>
            <person name="Zhan S."/>
            <person name="Wang C."/>
        </authorList>
    </citation>
    <scope>NUCLEOTIDE SEQUENCE [LARGE SCALE GENOMIC DNA]</scope>
    <source>
        <strain evidence="9 10">RCEF 2490</strain>
    </source>
</reference>
<evidence type="ECO:0000313" key="10">
    <source>
        <dbReference type="Proteomes" id="UP000078544"/>
    </source>
</evidence>
<dbReference type="Pfam" id="PF03810">
    <property type="entry name" value="IBN_N"/>
    <property type="match status" value="1"/>
</dbReference>
<dbReference type="STRING" id="1081109.A0A166PGL5"/>
<dbReference type="GO" id="GO:0005049">
    <property type="term" value="F:nuclear export signal receptor activity"/>
    <property type="evidence" value="ECO:0007669"/>
    <property type="project" value="EnsemblFungi"/>
</dbReference>
<comment type="similarity">
    <text evidence="3">Belongs to the XPO2/CSE1 family.</text>
</comment>
<accession>A0A166PGL5</accession>
<dbReference type="GO" id="GO:0046827">
    <property type="term" value="P:positive regulation of protein export from nucleus"/>
    <property type="evidence" value="ECO:0007669"/>
    <property type="project" value="EnsemblFungi"/>
</dbReference>
<dbReference type="GO" id="GO:0006606">
    <property type="term" value="P:protein import into nucleus"/>
    <property type="evidence" value="ECO:0007669"/>
    <property type="project" value="TreeGrafter"/>
</dbReference>
<evidence type="ECO:0000256" key="7">
    <source>
        <dbReference type="ARBA" id="ARBA00023242"/>
    </source>
</evidence>
<dbReference type="PANTHER" id="PTHR10997">
    <property type="entry name" value="IMPORTIN-7, 8, 11"/>
    <property type="match status" value="1"/>
</dbReference>
<evidence type="ECO:0000256" key="3">
    <source>
        <dbReference type="ARBA" id="ARBA00008669"/>
    </source>
</evidence>
<dbReference type="GO" id="GO:0031267">
    <property type="term" value="F:small GTPase binding"/>
    <property type="evidence" value="ECO:0007669"/>
    <property type="project" value="InterPro"/>
</dbReference>
<sequence length="968" mass="109231">MAADIHHISQLLNATLDPSQHRKAENALKQEAAKPQYSLTLLSIVHSDNLPPNTRLAASLAFKNFIRTNYVDEEGNYKIPQDEVQLLKERLIGLMISTPPSVQKQLGEAISVIADSDFWRRWETLTALIGFPGKDLVSRFSSSDPKINVGVLEVAHSIFNRWRPLNRSNELYIEINHVISTFGQPFVQLLVTTDSKIAEHANNRDALKGWYDTLDLQIKILHDMSSHDLPPIFEEHLASISELLHKYLTYSNSLLATDDDNETSVVDTVKAGICELLELYTIKYDEDFSKYVQPFIPSAWELLTTTGPETKYDNLVSKSLHFLTAVASTADHATMFNDENVLSQIVEKVIIPNIALRESDIEMFEDEPIEFIRRDLEGSDSDSRRRASTDFLRKLQERFETSVTSTTSKYITHYLTQGKTDWKAKDTAVYLFLSVAAKGAVTVAQGVKTVNPLVNVVDFFEQHIAADLMATEGVEPIAKVDAIKYLYTFRSLFSKDQWKVAFQPLIQNLNSSNYVVYTYAAIAVERVLFLVDDDGRQLFSRADVEPLAKDLLEHLFKLIERESDAAKLQENEFLMKCVMRILIVIKDGACPILANVLTHLVLITNVMRHNPSNPRFYYYHFEAMGALVRYCSTRHASLFDKKFWESCNQIVAEDVTEFIPYICQILAQLLELSPMNTMSDDFKALVGPLLAAPLWETRGNVPACVRLLSAIIPRASGLILEGNQLEAVLGIFQRLLAGKKTENQAFDILSAIVIAFNPPVLDKYFGTILQLVYTKLQGSPAESFKLRFARFYHLVSARLEAGYGADYFIKQSDQLDERAFAQVYPSFVLAETGNLARPVDRKTAVVSLTKTVCDSQVFAQKFMKGWANSCRALLALLLIPPVVSIRFSDDDELMTELSVDDIGFGMTFTALNMCKPLMKDDFPDVQDITTWVKGYMVAANERHNGAIIDFITQRMPQDAQEAILSYAR</sequence>
<dbReference type="SMART" id="SM00913">
    <property type="entry name" value="IBN_N"/>
    <property type="match status" value="1"/>
</dbReference>
<proteinExistence type="inferred from homology"/>
<dbReference type="GO" id="GO:0005635">
    <property type="term" value="C:nuclear envelope"/>
    <property type="evidence" value="ECO:0007669"/>
    <property type="project" value="EnsemblFungi"/>
</dbReference>
<dbReference type="Pfam" id="PF08506">
    <property type="entry name" value="Cse1"/>
    <property type="match status" value="1"/>
</dbReference>
<evidence type="ECO:0000256" key="1">
    <source>
        <dbReference type="ARBA" id="ARBA00004123"/>
    </source>
</evidence>
<dbReference type="GO" id="GO:0006611">
    <property type="term" value="P:protein export from nucleus"/>
    <property type="evidence" value="ECO:0007669"/>
    <property type="project" value="EnsemblFungi"/>
</dbReference>
<comment type="caution">
    <text evidence="9">The sequence shown here is derived from an EMBL/GenBank/DDBJ whole genome shotgun (WGS) entry which is preliminary data.</text>
</comment>
<dbReference type="Gene3D" id="1.25.10.10">
    <property type="entry name" value="Leucine-rich Repeat Variant"/>
    <property type="match status" value="1"/>
</dbReference>
<feature type="domain" description="Importin N-terminal" evidence="8">
    <location>
        <begin position="24"/>
        <end position="97"/>
    </location>
</feature>
<dbReference type="InterPro" id="IPR005043">
    <property type="entry name" value="XPO2_C"/>
</dbReference>
<keyword evidence="6" id="KW-0653">Protein transport</keyword>
<dbReference type="InterPro" id="IPR001494">
    <property type="entry name" value="Importin-beta_N"/>
</dbReference>
<keyword evidence="7" id="KW-0539">Nucleus</keyword>
<dbReference type="AlphaFoldDB" id="A0A166PGL5"/>
<dbReference type="GO" id="GO:0061015">
    <property type="term" value="P:snRNA import into nucleus"/>
    <property type="evidence" value="ECO:0007669"/>
    <property type="project" value="EnsemblFungi"/>
</dbReference>
<dbReference type="InterPro" id="IPR013713">
    <property type="entry name" value="XPO2_central"/>
</dbReference>
<evidence type="ECO:0000256" key="5">
    <source>
        <dbReference type="ARBA" id="ARBA00022490"/>
    </source>
</evidence>
<dbReference type="SUPFAM" id="SSF48371">
    <property type="entry name" value="ARM repeat"/>
    <property type="match status" value="1"/>
</dbReference>
<dbReference type="InterPro" id="IPR016024">
    <property type="entry name" value="ARM-type_fold"/>
</dbReference>
<keyword evidence="5" id="KW-0963">Cytoplasm</keyword>
<dbReference type="Pfam" id="PF03378">
    <property type="entry name" value="CAS_CSE1"/>
    <property type="match status" value="1"/>
</dbReference>
<evidence type="ECO:0000313" key="9">
    <source>
        <dbReference type="EMBL" id="KZZ96610.1"/>
    </source>
</evidence>
<protein>
    <submittedName>
        <fullName evidence="9">Cas/cse</fullName>
    </submittedName>
</protein>
<dbReference type="GO" id="GO:0005829">
    <property type="term" value="C:cytosol"/>
    <property type="evidence" value="ECO:0007669"/>
    <property type="project" value="TreeGrafter"/>
</dbReference>